<gene>
    <name evidence="1" type="ORF">L3Q82_012172</name>
</gene>
<reference evidence="1" key="1">
    <citation type="submission" date="2022-04" db="EMBL/GenBank/DDBJ databases">
        <title>Jade perch genome.</title>
        <authorList>
            <person name="Chao B."/>
        </authorList>
    </citation>
    <scope>NUCLEOTIDE SEQUENCE</scope>
    <source>
        <strain evidence="1">CB-2022</strain>
    </source>
</reference>
<accession>A0ACB8W9V5</accession>
<evidence type="ECO:0000313" key="1">
    <source>
        <dbReference type="EMBL" id="KAI3363563.1"/>
    </source>
</evidence>
<dbReference type="EMBL" id="CM041544">
    <property type="protein sequence ID" value="KAI3363563.1"/>
    <property type="molecule type" value="Genomic_DNA"/>
</dbReference>
<organism evidence="1 2">
    <name type="scientific">Scortum barcoo</name>
    <name type="common">barcoo grunter</name>
    <dbReference type="NCBI Taxonomy" id="214431"/>
    <lineage>
        <taxon>Eukaryota</taxon>
        <taxon>Metazoa</taxon>
        <taxon>Chordata</taxon>
        <taxon>Craniata</taxon>
        <taxon>Vertebrata</taxon>
        <taxon>Euteleostomi</taxon>
        <taxon>Actinopterygii</taxon>
        <taxon>Neopterygii</taxon>
        <taxon>Teleostei</taxon>
        <taxon>Neoteleostei</taxon>
        <taxon>Acanthomorphata</taxon>
        <taxon>Eupercaria</taxon>
        <taxon>Centrarchiformes</taxon>
        <taxon>Terapontoidei</taxon>
        <taxon>Terapontidae</taxon>
        <taxon>Scortum</taxon>
    </lineage>
</organism>
<dbReference type="Proteomes" id="UP000831701">
    <property type="component" value="Chromosome 14"/>
</dbReference>
<comment type="caution">
    <text evidence="1">The sequence shown here is derived from an EMBL/GenBank/DDBJ whole genome shotgun (WGS) entry which is preliminary data.</text>
</comment>
<proteinExistence type="predicted"/>
<name>A0ACB8W9V5_9TELE</name>
<keyword evidence="2" id="KW-1185">Reference proteome</keyword>
<evidence type="ECO:0000313" key="2">
    <source>
        <dbReference type="Proteomes" id="UP000831701"/>
    </source>
</evidence>
<sequence length="681" mass="75182">MQCVIDELLADLNCTEVRQSCFILTPCLARFLSRMPAEVAEVAVGTVGLKQCQQAQDQLEDAINGVMKAEQQLRENTREVRAELQSCVSRQQEALRCREVWLLGQIELLEQLKTETLQQQLHQLHRLRGQFDVIASQLQNSNSNNNLNNQLTSCMEKLSFLSLTPEETPEMSFHADTRSLRQAITSFGSVTAQLVGGVSSQIPAHQRGQVQSCPIAAKKQKMEAGSLGDWLMGAPAASSAPIGYQASKNPLDWLMAHKESKTSCPVLASVDFLQAWGQLRDLEAWLLQDQTPVSRERTNSSCSSSFSIEKIDESEFAVTPEEEELSDWLITPSTVAMETMSDGERWQQVFKPFEDSWLASDWLSGSSRPPANCSSCCQTTKAMEIENLGQLKCLKTLPASGPASPTSPTPAAAPVTAPLTAVALEAWLQQVVPVQQTCRANEVCSTYSDCVCEENCGREALSQWLLRQDGRDKNGVPVAKYVLPITKNATPTLHFQEQEQKVQAILEAWLHPNNSSSLSGWVAPQEEKASREEHSSHFKPSSSPFQRPLDPDFWVLPGLTPPPAPGLGSGQPCPAAEEDKWLLKKRSQVQERLALPTVCDLFSCMKVGGDKDKWLHKAPEQDEEPSDQYAETTQVSSLQPRLTVLIASSGIVMTTVMRSELVAKLTIYFQNASWQEGRGGV</sequence>
<protein>
    <submittedName>
        <fullName evidence="1">Uncharacterized protein</fullName>
    </submittedName>
</protein>